<reference evidence="1 2" key="1">
    <citation type="journal article" date="2019" name="Commun. Biol.">
        <title>The bagworm genome reveals a unique fibroin gene that provides high tensile strength.</title>
        <authorList>
            <person name="Kono N."/>
            <person name="Nakamura H."/>
            <person name="Ohtoshi R."/>
            <person name="Tomita M."/>
            <person name="Numata K."/>
            <person name="Arakawa K."/>
        </authorList>
    </citation>
    <scope>NUCLEOTIDE SEQUENCE [LARGE SCALE GENOMIC DNA]</scope>
</reference>
<keyword evidence="2" id="KW-1185">Reference proteome</keyword>
<dbReference type="AlphaFoldDB" id="A0A4C1VDK6"/>
<evidence type="ECO:0000313" key="1">
    <source>
        <dbReference type="EMBL" id="GBP36896.1"/>
    </source>
</evidence>
<gene>
    <name evidence="1" type="ORF">EVAR_23198_1</name>
</gene>
<accession>A0A4C1VDK6</accession>
<dbReference type="EMBL" id="BGZK01000325">
    <property type="protein sequence ID" value="GBP36896.1"/>
    <property type="molecule type" value="Genomic_DNA"/>
</dbReference>
<comment type="caution">
    <text evidence="1">The sequence shown here is derived from an EMBL/GenBank/DDBJ whole genome shotgun (WGS) entry which is preliminary data.</text>
</comment>
<organism evidence="1 2">
    <name type="scientific">Eumeta variegata</name>
    <name type="common">Bagworm moth</name>
    <name type="synonym">Eumeta japonica</name>
    <dbReference type="NCBI Taxonomy" id="151549"/>
    <lineage>
        <taxon>Eukaryota</taxon>
        <taxon>Metazoa</taxon>
        <taxon>Ecdysozoa</taxon>
        <taxon>Arthropoda</taxon>
        <taxon>Hexapoda</taxon>
        <taxon>Insecta</taxon>
        <taxon>Pterygota</taxon>
        <taxon>Neoptera</taxon>
        <taxon>Endopterygota</taxon>
        <taxon>Lepidoptera</taxon>
        <taxon>Glossata</taxon>
        <taxon>Ditrysia</taxon>
        <taxon>Tineoidea</taxon>
        <taxon>Psychidae</taxon>
        <taxon>Oiketicinae</taxon>
        <taxon>Eumeta</taxon>
    </lineage>
</organism>
<evidence type="ECO:0000313" key="2">
    <source>
        <dbReference type="Proteomes" id="UP000299102"/>
    </source>
</evidence>
<dbReference type="Proteomes" id="UP000299102">
    <property type="component" value="Unassembled WGS sequence"/>
</dbReference>
<protein>
    <submittedName>
        <fullName evidence="1">Uncharacterized protein</fullName>
    </submittedName>
</protein>
<name>A0A4C1VDK6_EUMVA</name>
<sequence length="90" mass="10006">MFQRSYDARCGRRGGGAIHALIEVVIAEVTQNRYLLQCPLFTLHNSATALTPYGRLVFILGRLEWGALGLRGRAPPPARVRQRVHVPAAR</sequence>
<proteinExistence type="predicted"/>